<evidence type="ECO:0000256" key="1">
    <source>
        <dbReference type="SAM" id="MobiDB-lite"/>
    </source>
</evidence>
<feature type="non-terminal residue" evidence="2">
    <location>
        <position position="59"/>
    </location>
</feature>
<feature type="compositionally biased region" description="Basic and acidic residues" evidence="1">
    <location>
        <begin position="14"/>
        <end position="23"/>
    </location>
</feature>
<gene>
    <name evidence="2" type="ORF">PCOR1329_LOCUS31710</name>
</gene>
<reference evidence="2" key="1">
    <citation type="submission" date="2023-10" db="EMBL/GenBank/DDBJ databases">
        <authorList>
            <person name="Chen Y."/>
            <person name="Shah S."/>
            <person name="Dougan E. K."/>
            <person name="Thang M."/>
            <person name="Chan C."/>
        </authorList>
    </citation>
    <scope>NUCLEOTIDE SEQUENCE [LARGE SCALE GENOMIC DNA]</scope>
</reference>
<dbReference type="EMBL" id="CAUYUJ010012579">
    <property type="protein sequence ID" value="CAK0834237.1"/>
    <property type="molecule type" value="Genomic_DNA"/>
</dbReference>
<organism evidence="2 3">
    <name type="scientific">Prorocentrum cordatum</name>
    <dbReference type="NCBI Taxonomy" id="2364126"/>
    <lineage>
        <taxon>Eukaryota</taxon>
        <taxon>Sar</taxon>
        <taxon>Alveolata</taxon>
        <taxon>Dinophyceae</taxon>
        <taxon>Prorocentrales</taxon>
        <taxon>Prorocentraceae</taxon>
        <taxon>Prorocentrum</taxon>
    </lineage>
</organism>
<evidence type="ECO:0000313" key="2">
    <source>
        <dbReference type="EMBL" id="CAK0834237.1"/>
    </source>
</evidence>
<comment type="caution">
    <text evidence="2">The sequence shown here is derived from an EMBL/GenBank/DDBJ whole genome shotgun (WGS) entry which is preliminary data.</text>
</comment>
<proteinExistence type="predicted"/>
<accession>A0ABN9SQT0</accession>
<dbReference type="Proteomes" id="UP001189429">
    <property type="component" value="Unassembled WGS sequence"/>
</dbReference>
<protein>
    <submittedName>
        <fullName evidence="2">Uncharacterized protein</fullName>
    </submittedName>
</protein>
<keyword evidence="3" id="KW-1185">Reference proteome</keyword>
<name>A0ABN9SQT0_9DINO</name>
<evidence type="ECO:0000313" key="3">
    <source>
        <dbReference type="Proteomes" id="UP001189429"/>
    </source>
</evidence>
<feature type="region of interest" description="Disordered" evidence="1">
    <location>
        <begin position="1"/>
        <end position="26"/>
    </location>
</feature>
<sequence length="59" mass="6571">VRLYTPKAKQTTNKKSDNQKSEAADEISTLRQLVITTTDAQLKQQLQQRSLTLGTAVDP</sequence>
<feature type="non-terminal residue" evidence="2">
    <location>
        <position position="1"/>
    </location>
</feature>